<evidence type="ECO:0000256" key="1">
    <source>
        <dbReference type="ARBA" id="ARBA00022679"/>
    </source>
</evidence>
<evidence type="ECO:0000256" key="5">
    <source>
        <dbReference type="ARBA" id="ARBA00022801"/>
    </source>
</evidence>
<keyword evidence="4" id="KW-0255">Endonuclease</keyword>
<keyword evidence="1" id="KW-0808">Transferase</keyword>
<evidence type="ECO:0000256" key="2">
    <source>
        <dbReference type="ARBA" id="ARBA00022695"/>
    </source>
</evidence>
<dbReference type="FunFam" id="3.30.70.270:FF:000003">
    <property type="entry name" value="Transposon Ty3-G Gag-Pol polyprotein"/>
    <property type="match status" value="1"/>
</dbReference>
<dbReference type="InterPro" id="IPR043128">
    <property type="entry name" value="Rev_trsase/Diguanyl_cyclase"/>
</dbReference>
<dbReference type="InterPro" id="IPR043502">
    <property type="entry name" value="DNA/RNA_pol_sf"/>
</dbReference>
<dbReference type="GO" id="GO:0003964">
    <property type="term" value="F:RNA-directed DNA polymerase activity"/>
    <property type="evidence" value="ECO:0007669"/>
    <property type="project" value="UniProtKB-KW"/>
</dbReference>
<dbReference type="RefSeq" id="XP_004337373.1">
    <property type="nucleotide sequence ID" value="XM_004337325.1"/>
</dbReference>
<evidence type="ECO:0000256" key="3">
    <source>
        <dbReference type="ARBA" id="ARBA00022722"/>
    </source>
</evidence>
<name>L8GQT9_ACACF</name>
<feature type="domain" description="Reverse transcriptase RNase H-like" evidence="8">
    <location>
        <begin position="182"/>
        <end position="286"/>
    </location>
</feature>
<dbReference type="OrthoDB" id="8057740at2759"/>
<dbReference type="Gene3D" id="3.30.70.270">
    <property type="match status" value="1"/>
</dbReference>
<dbReference type="GeneID" id="14915993"/>
<dbReference type="STRING" id="1257118.L8GQT9"/>
<dbReference type="Proteomes" id="UP000011083">
    <property type="component" value="Unassembled WGS sequence"/>
</dbReference>
<dbReference type="Pfam" id="PF00078">
    <property type="entry name" value="RVT_1"/>
    <property type="match status" value="1"/>
</dbReference>
<protein>
    <submittedName>
        <fullName evidence="9">Pol polyprotein</fullName>
    </submittedName>
</protein>
<evidence type="ECO:0000313" key="10">
    <source>
        <dbReference type="Proteomes" id="UP000011083"/>
    </source>
</evidence>
<dbReference type="InterPro" id="IPR050951">
    <property type="entry name" value="Retrovirus_Pol_polyprotein"/>
</dbReference>
<evidence type="ECO:0000313" key="9">
    <source>
        <dbReference type="EMBL" id="ELR15360.1"/>
    </source>
</evidence>
<evidence type="ECO:0000256" key="6">
    <source>
        <dbReference type="ARBA" id="ARBA00022918"/>
    </source>
</evidence>
<keyword evidence="6" id="KW-0695">RNA-directed DNA polymerase</keyword>
<dbReference type="CDD" id="cd09274">
    <property type="entry name" value="RNase_HI_RT_Ty3"/>
    <property type="match status" value="1"/>
</dbReference>
<dbReference type="Gene3D" id="3.10.10.10">
    <property type="entry name" value="HIV Type 1 Reverse Transcriptase, subunit A, domain 1"/>
    <property type="match status" value="1"/>
</dbReference>
<dbReference type="InterPro" id="IPR041373">
    <property type="entry name" value="RT_RNaseH"/>
</dbReference>
<dbReference type="KEGG" id="acan:ACA1_194170"/>
<keyword evidence="2" id="KW-0548">Nucleotidyltransferase</keyword>
<gene>
    <name evidence="9" type="ORF">ACA1_194170</name>
</gene>
<dbReference type="GO" id="GO:0016787">
    <property type="term" value="F:hydrolase activity"/>
    <property type="evidence" value="ECO:0007669"/>
    <property type="project" value="UniProtKB-KW"/>
</dbReference>
<dbReference type="FunFam" id="3.10.20.370:FF:000001">
    <property type="entry name" value="Retrovirus-related Pol polyprotein from transposon 17.6-like protein"/>
    <property type="match status" value="1"/>
</dbReference>
<keyword evidence="3" id="KW-0540">Nuclease</keyword>
<reference evidence="9 10" key="1">
    <citation type="journal article" date="2013" name="Genome Biol.">
        <title>Genome of Acanthamoeba castellanii highlights extensive lateral gene transfer and early evolution of tyrosine kinase signaling.</title>
        <authorList>
            <person name="Clarke M."/>
            <person name="Lohan A.J."/>
            <person name="Liu B."/>
            <person name="Lagkouvardos I."/>
            <person name="Roy S."/>
            <person name="Zafar N."/>
            <person name="Bertelli C."/>
            <person name="Schilde C."/>
            <person name="Kianianmomeni A."/>
            <person name="Burglin T.R."/>
            <person name="Frech C."/>
            <person name="Turcotte B."/>
            <person name="Kopec K.O."/>
            <person name="Synnott J.M."/>
            <person name="Choo C."/>
            <person name="Paponov I."/>
            <person name="Finkler A."/>
            <person name="Soon Heng Tan C."/>
            <person name="Hutchins A.P."/>
            <person name="Weinmeier T."/>
            <person name="Rattei T."/>
            <person name="Chu J.S."/>
            <person name="Gimenez G."/>
            <person name="Irimia M."/>
            <person name="Rigden D.J."/>
            <person name="Fitzpatrick D.A."/>
            <person name="Lorenzo-Morales J."/>
            <person name="Bateman A."/>
            <person name="Chiu C.H."/>
            <person name="Tang P."/>
            <person name="Hegemann P."/>
            <person name="Fromm H."/>
            <person name="Raoult D."/>
            <person name="Greub G."/>
            <person name="Miranda-Saavedra D."/>
            <person name="Chen N."/>
            <person name="Nash P."/>
            <person name="Ginger M.L."/>
            <person name="Horn M."/>
            <person name="Schaap P."/>
            <person name="Caler L."/>
            <person name="Loftus B."/>
        </authorList>
    </citation>
    <scope>NUCLEOTIDE SEQUENCE [LARGE SCALE GENOMIC DNA]</scope>
    <source>
        <strain evidence="9 10">Neff</strain>
    </source>
</reference>
<keyword evidence="5" id="KW-0378">Hydrolase</keyword>
<dbReference type="OMA" id="FHITHRP"/>
<organism evidence="9 10">
    <name type="scientific">Acanthamoeba castellanii (strain ATCC 30010 / Neff)</name>
    <dbReference type="NCBI Taxonomy" id="1257118"/>
    <lineage>
        <taxon>Eukaryota</taxon>
        <taxon>Amoebozoa</taxon>
        <taxon>Discosea</taxon>
        <taxon>Longamoebia</taxon>
        <taxon>Centramoebida</taxon>
        <taxon>Acanthamoebidae</taxon>
        <taxon>Acanthamoeba</taxon>
    </lineage>
</organism>
<dbReference type="CDD" id="cd01647">
    <property type="entry name" value="RT_LTR"/>
    <property type="match status" value="1"/>
</dbReference>
<dbReference type="Gene3D" id="3.10.20.370">
    <property type="match status" value="1"/>
</dbReference>
<evidence type="ECO:0000259" key="8">
    <source>
        <dbReference type="Pfam" id="PF17917"/>
    </source>
</evidence>
<dbReference type="Pfam" id="PF17917">
    <property type="entry name" value="RT_RNaseH"/>
    <property type="match status" value="1"/>
</dbReference>
<dbReference type="SUPFAM" id="SSF56672">
    <property type="entry name" value="DNA/RNA polymerases"/>
    <property type="match status" value="1"/>
</dbReference>
<dbReference type="EMBL" id="KB008033">
    <property type="protein sequence ID" value="ELR15360.1"/>
    <property type="molecule type" value="Genomic_DNA"/>
</dbReference>
<dbReference type="GO" id="GO:0004519">
    <property type="term" value="F:endonuclease activity"/>
    <property type="evidence" value="ECO:0007669"/>
    <property type="project" value="UniProtKB-KW"/>
</dbReference>
<accession>L8GQT9</accession>
<keyword evidence="10" id="KW-1185">Reference proteome</keyword>
<sequence>MVGSVWRLSLDFISGYWQIPVHKDNIEKTAFMTQHSTFKFTVMPFRLTNTPASFQRDMDIVLSGLNWVSTLVYINDIIVFSVSFKDHLQHLQEVFDQLRTTNMFMKPSKCNFCWTELPFLRHLMQKDGIAMDPKKVRVMHEMAWPVNTTKPFHGVVWMLECEVAFIWLKEALTMAPVLTFPDFKRPFYLHTNTLKLAIGAVLSQWTEEGNKQVVAYTNQQLSKSEHNYNVTEWECLSIMFWIEYFHHYLHSSKFHVVTDHTALKWLMDVKEQRGQLAQWAMKLQPYDFEIVYHAGIKHINTHTMTRPPIMSNTDIMAMVSETRAKQAAAIKGDKFMQWVVTNPFGDVACAAILAGALVNLNGITVNLKDLPVAQDEVKGRSPHGAHQHVKDVIHMWEWNQVNPSFLVTKTTSDAHRL</sequence>
<proteinExistence type="predicted"/>
<dbReference type="VEuPathDB" id="AmoebaDB:ACA1_194170"/>
<dbReference type="PANTHER" id="PTHR37984:SF5">
    <property type="entry name" value="PROTEIN NYNRIN-LIKE"/>
    <property type="match status" value="1"/>
</dbReference>
<dbReference type="InterPro" id="IPR000477">
    <property type="entry name" value="RT_dom"/>
</dbReference>
<evidence type="ECO:0000256" key="4">
    <source>
        <dbReference type="ARBA" id="ARBA00022759"/>
    </source>
</evidence>
<dbReference type="PANTHER" id="PTHR37984">
    <property type="entry name" value="PROTEIN CBG26694"/>
    <property type="match status" value="1"/>
</dbReference>
<dbReference type="AlphaFoldDB" id="L8GQT9"/>
<feature type="domain" description="Reverse transcriptase" evidence="7">
    <location>
        <begin position="4"/>
        <end position="119"/>
    </location>
</feature>
<evidence type="ECO:0000259" key="7">
    <source>
        <dbReference type="Pfam" id="PF00078"/>
    </source>
</evidence>